<proteinExistence type="predicted"/>
<protein>
    <submittedName>
        <fullName evidence="1">12501_t:CDS:1</fullName>
    </submittedName>
</protein>
<dbReference type="EMBL" id="CAJVPL010000011">
    <property type="protein sequence ID" value="CAG8433812.1"/>
    <property type="molecule type" value="Genomic_DNA"/>
</dbReference>
<evidence type="ECO:0000313" key="1">
    <source>
        <dbReference type="EMBL" id="CAG8433812.1"/>
    </source>
</evidence>
<sequence length="46" mass="5039">SVSSNLMSSPFSYPFPLPFSPLPLSLPCPVLIDHSKDLLRQVGLQL</sequence>
<organism evidence="1 2">
    <name type="scientific">Ambispora gerdemannii</name>
    <dbReference type="NCBI Taxonomy" id="144530"/>
    <lineage>
        <taxon>Eukaryota</taxon>
        <taxon>Fungi</taxon>
        <taxon>Fungi incertae sedis</taxon>
        <taxon>Mucoromycota</taxon>
        <taxon>Glomeromycotina</taxon>
        <taxon>Glomeromycetes</taxon>
        <taxon>Archaeosporales</taxon>
        <taxon>Ambisporaceae</taxon>
        <taxon>Ambispora</taxon>
    </lineage>
</organism>
<keyword evidence="2" id="KW-1185">Reference proteome</keyword>
<feature type="non-terminal residue" evidence="1">
    <location>
        <position position="1"/>
    </location>
</feature>
<dbReference type="AlphaFoldDB" id="A0A9N8YK60"/>
<comment type="caution">
    <text evidence="1">The sequence shown here is derived from an EMBL/GenBank/DDBJ whole genome shotgun (WGS) entry which is preliminary data.</text>
</comment>
<dbReference type="Proteomes" id="UP000789831">
    <property type="component" value="Unassembled WGS sequence"/>
</dbReference>
<accession>A0A9N8YK60</accession>
<gene>
    <name evidence="1" type="ORF">AGERDE_LOCUS245</name>
</gene>
<evidence type="ECO:0000313" key="2">
    <source>
        <dbReference type="Proteomes" id="UP000789831"/>
    </source>
</evidence>
<name>A0A9N8YK60_9GLOM</name>
<reference evidence="1" key="1">
    <citation type="submission" date="2021-06" db="EMBL/GenBank/DDBJ databases">
        <authorList>
            <person name="Kallberg Y."/>
            <person name="Tangrot J."/>
            <person name="Rosling A."/>
        </authorList>
    </citation>
    <scope>NUCLEOTIDE SEQUENCE</scope>
    <source>
        <strain evidence="1">MT106</strain>
    </source>
</reference>